<dbReference type="AlphaFoldDB" id="A0A7E4WA69"/>
<dbReference type="Proteomes" id="UP000492821">
    <property type="component" value="Unassembled WGS sequence"/>
</dbReference>
<sequence length="177" mass="20601">MEKPLKKISFDNCTIRPSEDAAYIFCNVFKSRLYTLKLVDFLPSINNWLKAYAEVDGSALKQLNVAIKASELQTIDKTSLFKCFKNQGREFCLLFDVKNVTDVMAVEQSLKLLFDGYFNREIKNHAFRKYVCVAFNFKSAEYGPYGKEFKYYYVLRKECVKHAPRVGTPEIPFGFFE</sequence>
<protein>
    <submittedName>
        <fullName evidence="2">Uncharacterized protein</fullName>
    </submittedName>
</protein>
<evidence type="ECO:0000313" key="1">
    <source>
        <dbReference type="Proteomes" id="UP000492821"/>
    </source>
</evidence>
<accession>A0A7E4WA69</accession>
<reference evidence="1" key="1">
    <citation type="journal article" date="2013" name="Genetics">
        <title>The draft genome and transcriptome of Panagrellus redivivus are shaped by the harsh demands of a free-living lifestyle.</title>
        <authorList>
            <person name="Srinivasan J."/>
            <person name="Dillman A.R."/>
            <person name="Macchietto M.G."/>
            <person name="Heikkinen L."/>
            <person name="Lakso M."/>
            <person name="Fracchia K.M."/>
            <person name="Antoshechkin I."/>
            <person name="Mortazavi A."/>
            <person name="Wong G."/>
            <person name="Sternberg P.W."/>
        </authorList>
    </citation>
    <scope>NUCLEOTIDE SEQUENCE [LARGE SCALE GENOMIC DNA]</scope>
    <source>
        <strain evidence="1">MT8872</strain>
    </source>
</reference>
<organism evidence="1 2">
    <name type="scientific">Panagrellus redivivus</name>
    <name type="common">Microworm</name>
    <dbReference type="NCBI Taxonomy" id="6233"/>
    <lineage>
        <taxon>Eukaryota</taxon>
        <taxon>Metazoa</taxon>
        <taxon>Ecdysozoa</taxon>
        <taxon>Nematoda</taxon>
        <taxon>Chromadorea</taxon>
        <taxon>Rhabditida</taxon>
        <taxon>Tylenchina</taxon>
        <taxon>Panagrolaimomorpha</taxon>
        <taxon>Panagrolaimoidea</taxon>
        <taxon>Panagrolaimidae</taxon>
        <taxon>Panagrellus</taxon>
    </lineage>
</organism>
<name>A0A7E4WA69_PANRE</name>
<keyword evidence="1" id="KW-1185">Reference proteome</keyword>
<dbReference type="WBParaSite" id="Pan_g8851.t1">
    <property type="protein sequence ID" value="Pan_g8851.t1"/>
    <property type="gene ID" value="Pan_g8851"/>
</dbReference>
<reference evidence="2" key="2">
    <citation type="submission" date="2020-10" db="UniProtKB">
        <authorList>
            <consortium name="WormBaseParasite"/>
        </authorList>
    </citation>
    <scope>IDENTIFICATION</scope>
</reference>
<evidence type="ECO:0000313" key="2">
    <source>
        <dbReference type="WBParaSite" id="Pan_g8851.t1"/>
    </source>
</evidence>
<proteinExistence type="predicted"/>